<evidence type="ECO:0000313" key="3">
    <source>
        <dbReference type="Proteomes" id="UP001199916"/>
    </source>
</evidence>
<name>A0ABS8YIC1_9BACL</name>
<gene>
    <name evidence="2" type="ORF">LQV63_18690</name>
</gene>
<dbReference type="Proteomes" id="UP001199916">
    <property type="component" value="Unassembled WGS sequence"/>
</dbReference>
<comment type="caution">
    <text evidence="2">The sequence shown here is derived from an EMBL/GenBank/DDBJ whole genome shotgun (WGS) entry which is preliminary data.</text>
</comment>
<dbReference type="RefSeq" id="WP_233697836.1">
    <property type="nucleotide sequence ID" value="NZ_JAJNBZ010000016.1"/>
</dbReference>
<dbReference type="InterPro" id="IPR024775">
    <property type="entry name" value="DinB-like"/>
</dbReference>
<evidence type="ECO:0000259" key="1">
    <source>
        <dbReference type="Pfam" id="PF12867"/>
    </source>
</evidence>
<reference evidence="2 3" key="1">
    <citation type="submission" date="2021-11" db="EMBL/GenBank/DDBJ databases">
        <title>Draft genome sequence of Paenibacillus profundus YoMME, a new Gram-positive bacteria with exoelectrogenic properties.</title>
        <authorList>
            <person name="Hubenova Y."/>
            <person name="Hubenova E."/>
            <person name="Manasiev Y."/>
            <person name="Peykov S."/>
            <person name="Mitov M."/>
        </authorList>
    </citation>
    <scope>NUCLEOTIDE SEQUENCE [LARGE SCALE GENOMIC DNA]</scope>
    <source>
        <strain evidence="2 3">YoMME</strain>
    </source>
</reference>
<organism evidence="2 3">
    <name type="scientific">Paenibacillus profundus</name>
    <dbReference type="NCBI Taxonomy" id="1173085"/>
    <lineage>
        <taxon>Bacteria</taxon>
        <taxon>Bacillati</taxon>
        <taxon>Bacillota</taxon>
        <taxon>Bacilli</taxon>
        <taxon>Bacillales</taxon>
        <taxon>Paenibacillaceae</taxon>
        <taxon>Paenibacillus</taxon>
    </lineage>
</organism>
<accession>A0ABS8YIC1</accession>
<keyword evidence="3" id="KW-1185">Reference proteome</keyword>
<dbReference type="Gene3D" id="1.20.120.450">
    <property type="entry name" value="dinb family like domain"/>
    <property type="match status" value="1"/>
</dbReference>
<dbReference type="InterPro" id="IPR034660">
    <property type="entry name" value="DinB/YfiT-like"/>
</dbReference>
<feature type="domain" description="DinB-like" evidence="1">
    <location>
        <begin position="25"/>
        <end position="169"/>
    </location>
</feature>
<dbReference type="SUPFAM" id="SSF109854">
    <property type="entry name" value="DinB/YfiT-like putative metalloenzymes"/>
    <property type="match status" value="1"/>
</dbReference>
<evidence type="ECO:0000313" key="2">
    <source>
        <dbReference type="EMBL" id="MCE5171332.1"/>
    </source>
</evidence>
<sequence length="177" mass="20333">MAENRQSLEGLENIGALVEQYRNGLDPYTIEQLRYKANDDQWSLGQMYNHLIQSAMFMQIGAIAKCAEAESTDTAEGKSEDGQRIFQMGSFPPIKIKVPDSPQYTPSQPESKEQLAEGLEKVWEQAQSWVAKLHEIPGNRKVKHPKLGYLNALEWFQLIEMHLRHHLRQQATLEQEL</sequence>
<proteinExistence type="predicted"/>
<protein>
    <submittedName>
        <fullName evidence="2">DinB family protein</fullName>
    </submittedName>
</protein>
<dbReference type="EMBL" id="JAJNBZ010000016">
    <property type="protein sequence ID" value="MCE5171332.1"/>
    <property type="molecule type" value="Genomic_DNA"/>
</dbReference>
<dbReference type="Pfam" id="PF12867">
    <property type="entry name" value="DinB_2"/>
    <property type="match status" value="1"/>
</dbReference>